<name>E0XU68_9CHLR</name>
<protein>
    <submittedName>
        <fullName evidence="1">Uncharacterized protein</fullName>
    </submittedName>
</protein>
<dbReference type="EMBL" id="GU474878">
    <property type="protein sequence ID" value="ADI17959.1"/>
    <property type="molecule type" value="Genomic_DNA"/>
</dbReference>
<proteinExistence type="predicted"/>
<sequence>MLSAYVVMIESLRLLLCKSKYAASSLGELIEPVGHSELLSWFCIKATTASFGVRAMSKITPTDFNNFYTSHDAENRLAKLASSLNE</sequence>
<evidence type="ECO:0000313" key="1">
    <source>
        <dbReference type="EMBL" id="ADI17959.1"/>
    </source>
</evidence>
<reference evidence="1" key="1">
    <citation type="journal article" date="2011" name="Environ. Microbiol.">
        <title>Time-series analyses of Monterey Bay coastal microbial picoplankton using a 'genome proxy' microarray.</title>
        <authorList>
            <person name="Rich V.I."/>
            <person name="Pham V.D."/>
            <person name="Eppley J."/>
            <person name="Shi Y."/>
            <person name="DeLong E.F."/>
        </authorList>
    </citation>
    <scope>NUCLEOTIDE SEQUENCE</scope>
</reference>
<organism evidence="1">
    <name type="scientific">uncultured Chloroflexi bacterium HF0200_09I09</name>
    <dbReference type="NCBI Taxonomy" id="710736"/>
    <lineage>
        <taxon>Bacteria</taxon>
        <taxon>Bacillati</taxon>
        <taxon>Chloroflexota</taxon>
        <taxon>environmental samples</taxon>
    </lineage>
</organism>
<accession>E0XU68</accession>
<dbReference type="AlphaFoldDB" id="E0XU68"/>